<dbReference type="EMBL" id="CP034549">
    <property type="protein sequence ID" value="AZQ44019.1"/>
    <property type="molecule type" value="Genomic_DNA"/>
</dbReference>
<evidence type="ECO:0000256" key="2">
    <source>
        <dbReference type="ARBA" id="ARBA00009441"/>
    </source>
</evidence>
<reference evidence="12 13" key="1">
    <citation type="submission" date="2018-12" db="EMBL/GenBank/DDBJ databases">
        <title>Complete genome of Nonlabens sp. MJ115.</title>
        <authorList>
            <person name="Choi H.S."/>
            <person name="Jung J."/>
        </authorList>
    </citation>
    <scope>NUCLEOTIDE SEQUENCE [LARGE SCALE GENOMIC DNA]</scope>
    <source>
        <strain evidence="12 13">MJ115</strain>
    </source>
</reference>
<feature type="coiled-coil region" evidence="10">
    <location>
        <begin position="351"/>
        <end position="378"/>
    </location>
</feature>
<dbReference type="GO" id="GO:0006310">
    <property type="term" value="P:DNA recombination"/>
    <property type="evidence" value="ECO:0007669"/>
    <property type="project" value="InterPro"/>
</dbReference>
<dbReference type="GO" id="GO:0005524">
    <property type="term" value="F:ATP binding"/>
    <property type="evidence" value="ECO:0007669"/>
    <property type="project" value="UniProtKB-KW"/>
</dbReference>
<evidence type="ECO:0000256" key="4">
    <source>
        <dbReference type="ARBA" id="ARBA00022741"/>
    </source>
</evidence>
<name>A0A3S9MY07_9FLAO</name>
<evidence type="ECO:0000256" key="8">
    <source>
        <dbReference type="ARBA" id="ARBA00033408"/>
    </source>
</evidence>
<dbReference type="GO" id="GO:0009432">
    <property type="term" value="P:SOS response"/>
    <property type="evidence" value="ECO:0007669"/>
    <property type="project" value="TreeGrafter"/>
</dbReference>
<sequence>MLTHIHIQNYALIDELDLDLSAGLSMITGETGAGKSILLGALGLVTGKRADLSAVRDTSSKCIVEAHYDISKLELEDFFTESGLDHEQQTILRREILPSGKSRAFINDSPTTLSIMSQLGDRLIDIHSQHQTLQLSTDAFQVEVLNAYVNHQTKKAKVTGADVLQDYQATLKSYTQELKKLKELESKQAALIKESDYNSFLLNELEDAELDGVDVEQLETENEQLSNVELITESLQAVDYVILNDDQNVLDQLRDVQSRIKSIEGFSTDYKSLKERLSSVILELEDLQEESSRLTDNLEQDPERLEHINMKLALIDNLYRKHQVDSVKQLLELRDELADKVLTSQSIDGSIKKATAAISQTENSLRDLGKQLHELRSKHLASLEQHILTTVKELGMPDAQFKVRLQKQETFLSHGMDIIQFTFTANRGSDLLPLDKAASGGELSRLMLAIKALLSQCKQLPTILFDEIDTGVSGAIADRMAVIMKNMASSMQVITITHLPQIAAAGAQHMVVRKQVINDRTVSTIQNLDNDSRMEEIAQMLSGGVVSNAARENARILLQ</sequence>
<dbReference type="PIRSF" id="PIRSF003128">
    <property type="entry name" value="RecN"/>
    <property type="match status" value="1"/>
</dbReference>
<keyword evidence="4" id="KW-0547">Nucleotide-binding</keyword>
<keyword evidence="7 9" id="KW-0234">DNA repair</keyword>
<dbReference type="InterPro" id="IPR003395">
    <property type="entry name" value="RecF/RecN/SMC_N"/>
</dbReference>
<evidence type="ECO:0000256" key="3">
    <source>
        <dbReference type="ARBA" id="ARBA00021315"/>
    </source>
</evidence>
<dbReference type="Gene3D" id="3.40.50.300">
    <property type="entry name" value="P-loop containing nucleotide triphosphate hydrolases"/>
    <property type="match status" value="2"/>
</dbReference>
<dbReference type="PANTHER" id="PTHR11059:SF0">
    <property type="entry name" value="DNA REPAIR PROTEIN RECN"/>
    <property type="match status" value="1"/>
</dbReference>
<evidence type="ECO:0000256" key="10">
    <source>
        <dbReference type="SAM" id="Coils"/>
    </source>
</evidence>
<feature type="domain" description="RecF/RecN/SMC N-terminal" evidence="11">
    <location>
        <begin position="2"/>
        <end position="513"/>
    </location>
</feature>
<gene>
    <name evidence="12" type="primary">recN</name>
    <name evidence="12" type="ORF">EJ995_07160</name>
</gene>
<keyword evidence="5 9" id="KW-0227">DNA damage</keyword>
<dbReference type="Proteomes" id="UP000279600">
    <property type="component" value="Chromosome"/>
</dbReference>
<protein>
    <recommendedName>
        <fullName evidence="3 9">DNA repair protein RecN</fullName>
    </recommendedName>
    <alternativeName>
        <fullName evidence="8 9">Recombination protein N</fullName>
    </alternativeName>
</protein>
<evidence type="ECO:0000256" key="9">
    <source>
        <dbReference type="PIRNR" id="PIRNR003128"/>
    </source>
</evidence>
<evidence type="ECO:0000313" key="12">
    <source>
        <dbReference type="EMBL" id="AZQ44019.1"/>
    </source>
</evidence>
<comment type="function">
    <text evidence="1 9">May be involved in recombinational repair of damaged DNA.</text>
</comment>
<evidence type="ECO:0000256" key="5">
    <source>
        <dbReference type="ARBA" id="ARBA00022763"/>
    </source>
</evidence>
<dbReference type="NCBIfam" id="TIGR00634">
    <property type="entry name" value="recN"/>
    <property type="match status" value="1"/>
</dbReference>
<dbReference type="PANTHER" id="PTHR11059">
    <property type="entry name" value="DNA REPAIR PROTEIN RECN"/>
    <property type="match status" value="1"/>
</dbReference>
<keyword evidence="10" id="KW-0175">Coiled coil</keyword>
<dbReference type="OrthoDB" id="9806954at2"/>
<evidence type="ECO:0000256" key="1">
    <source>
        <dbReference type="ARBA" id="ARBA00003618"/>
    </source>
</evidence>
<dbReference type="AlphaFoldDB" id="A0A3S9MY07"/>
<dbReference type="GO" id="GO:0006281">
    <property type="term" value="P:DNA repair"/>
    <property type="evidence" value="ECO:0007669"/>
    <property type="project" value="UniProtKB-KW"/>
</dbReference>
<dbReference type="GO" id="GO:0043590">
    <property type="term" value="C:bacterial nucleoid"/>
    <property type="evidence" value="ECO:0007669"/>
    <property type="project" value="TreeGrafter"/>
</dbReference>
<dbReference type="Pfam" id="PF02463">
    <property type="entry name" value="SMC_N"/>
    <property type="match status" value="1"/>
</dbReference>
<evidence type="ECO:0000256" key="6">
    <source>
        <dbReference type="ARBA" id="ARBA00022840"/>
    </source>
</evidence>
<dbReference type="InterPro" id="IPR004604">
    <property type="entry name" value="DNA_recomb/repair_RecN"/>
</dbReference>
<proteinExistence type="inferred from homology"/>
<accession>A0A3S9MY07</accession>
<comment type="similarity">
    <text evidence="2 9">Belongs to the RecN family.</text>
</comment>
<dbReference type="SUPFAM" id="SSF52540">
    <property type="entry name" value="P-loop containing nucleoside triphosphate hydrolases"/>
    <property type="match status" value="2"/>
</dbReference>
<keyword evidence="13" id="KW-1185">Reference proteome</keyword>
<dbReference type="InterPro" id="IPR027417">
    <property type="entry name" value="P-loop_NTPase"/>
</dbReference>
<evidence type="ECO:0000313" key="13">
    <source>
        <dbReference type="Proteomes" id="UP000279600"/>
    </source>
</evidence>
<evidence type="ECO:0000259" key="11">
    <source>
        <dbReference type="Pfam" id="PF02463"/>
    </source>
</evidence>
<dbReference type="CDD" id="cd03241">
    <property type="entry name" value="ABC_RecN"/>
    <property type="match status" value="2"/>
</dbReference>
<keyword evidence="6" id="KW-0067">ATP-binding</keyword>
<organism evidence="12 13">
    <name type="scientific">Nonlabens ponticola</name>
    <dbReference type="NCBI Taxonomy" id="2496866"/>
    <lineage>
        <taxon>Bacteria</taxon>
        <taxon>Pseudomonadati</taxon>
        <taxon>Bacteroidota</taxon>
        <taxon>Flavobacteriia</taxon>
        <taxon>Flavobacteriales</taxon>
        <taxon>Flavobacteriaceae</taxon>
        <taxon>Nonlabens</taxon>
    </lineage>
</organism>
<feature type="coiled-coil region" evidence="10">
    <location>
        <begin position="164"/>
        <end position="194"/>
    </location>
</feature>
<evidence type="ECO:0000256" key="7">
    <source>
        <dbReference type="ARBA" id="ARBA00023204"/>
    </source>
</evidence>
<feature type="coiled-coil region" evidence="10">
    <location>
        <begin position="270"/>
        <end position="297"/>
    </location>
</feature>
<dbReference type="KEGG" id="noj:EJ995_07160"/>